<organism evidence="3 4">
    <name type="scientific">Amorphus orientalis</name>
    <dbReference type="NCBI Taxonomy" id="649198"/>
    <lineage>
        <taxon>Bacteria</taxon>
        <taxon>Pseudomonadati</taxon>
        <taxon>Pseudomonadota</taxon>
        <taxon>Alphaproteobacteria</taxon>
        <taxon>Hyphomicrobiales</taxon>
        <taxon>Amorphaceae</taxon>
        <taxon>Amorphus</taxon>
    </lineage>
</organism>
<dbReference type="Proteomes" id="UP001229244">
    <property type="component" value="Unassembled WGS sequence"/>
</dbReference>
<dbReference type="PANTHER" id="PTHR42850:SF2">
    <property type="entry name" value="BLL5683 PROTEIN"/>
    <property type="match status" value="1"/>
</dbReference>
<dbReference type="Gene3D" id="3.60.21.10">
    <property type="match status" value="1"/>
</dbReference>
<dbReference type="GO" id="GO:0005737">
    <property type="term" value="C:cytoplasm"/>
    <property type="evidence" value="ECO:0007669"/>
    <property type="project" value="TreeGrafter"/>
</dbReference>
<evidence type="ECO:0000259" key="2">
    <source>
        <dbReference type="Pfam" id="PF12850"/>
    </source>
</evidence>
<dbReference type="Pfam" id="PF12850">
    <property type="entry name" value="Metallophos_2"/>
    <property type="match status" value="1"/>
</dbReference>
<dbReference type="CDD" id="cd00838">
    <property type="entry name" value="MPP_superfamily"/>
    <property type="match status" value="1"/>
</dbReference>
<dbReference type="GO" id="GO:0016791">
    <property type="term" value="F:phosphatase activity"/>
    <property type="evidence" value="ECO:0007669"/>
    <property type="project" value="TreeGrafter"/>
</dbReference>
<feature type="domain" description="Calcineurin-like phosphoesterase" evidence="2">
    <location>
        <begin position="1"/>
        <end position="180"/>
    </location>
</feature>
<name>A0AAE3VQD7_9HYPH</name>
<dbReference type="EMBL" id="JAUSUL010000002">
    <property type="protein sequence ID" value="MDQ0316427.1"/>
    <property type="molecule type" value="Genomic_DNA"/>
</dbReference>
<dbReference type="InterPro" id="IPR050126">
    <property type="entry name" value="Ap4A_hydrolase"/>
</dbReference>
<dbReference type="AlphaFoldDB" id="A0AAE3VQD7"/>
<dbReference type="RefSeq" id="WP_306886247.1">
    <property type="nucleotide sequence ID" value="NZ_JAUSUL010000002.1"/>
</dbReference>
<gene>
    <name evidence="3" type="ORF">J2S73_002884</name>
</gene>
<dbReference type="PANTHER" id="PTHR42850">
    <property type="entry name" value="METALLOPHOSPHOESTERASE"/>
    <property type="match status" value="1"/>
</dbReference>
<sequence length="247" mass="26717">MRFAAIADIHGNDLALEAVLADIAAHGLSDIVNLGDLLSGPLNARLTADLLMDLDLPTIRGNHDRWLAETAPEEMGLSDRAAWSELEPHHLDWLSDLPATMVYAGEVFLCHGTPASDTTYWLETVSGPAGATMAARGTIREALGDVGEPLVLCAHTHIPRAVRLPDGPLIVNPGSVGCPGYEDDHPVPHIMQTGTPDASYAILDKGPRGWSVTFRQVPYRSVDMARLARERGRPDWARALETGWIDP</sequence>
<comment type="similarity">
    <text evidence="1">Belongs to the metallophosphoesterase superfamily. YfcE family.</text>
</comment>
<evidence type="ECO:0000256" key="1">
    <source>
        <dbReference type="ARBA" id="ARBA00008950"/>
    </source>
</evidence>
<dbReference type="InterPro" id="IPR011152">
    <property type="entry name" value="Pesterase_MJ0912"/>
</dbReference>
<comment type="caution">
    <text evidence="3">The sequence shown here is derived from an EMBL/GenBank/DDBJ whole genome shotgun (WGS) entry which is preliminary data.</text>
</comment>
<dbReference type="PIRSF" id="PIRSF000883">
    <property type="entry name" value="Pesterase_MJ0912"/>
    <property type="match status" value="1"/>
</dbReference>
<evidence type="ECO:0000313" key="4">
    <source>
        <dbReference type="Proteomes" id="UP001229244"/>
    </source>
</evidence>
<protein>
    <submittedName>
        <fullName evidence="3">Phosphodiesterase</fullName>
    </submittedName>
</protein>
<dbReference type="InterPro" id="IPR024654">
    <property type="entry name" value="Calcineurin-like_PHP_lpxH"/>
</dbReference>
<accession>A0AAE3VQD7</accession>
<proteinExistence type="inferred from homology"/>
<dbReference type="SUPFAM" id="SSF56300">
    <property type="entry name" value="Metallo-dependent phosphatases"/>
    <property type="match status" value="1"/>
</dbReference>
<evidence type="ECO:0000313" key="3">
    <source>
        <dbReference type="EMBL" id="MDQ0316427.1"/>
    </source>
</evidence>
<reference evidence="3" key="1">
    <citation type="submission" date="2023-07" db="EMBL/GenBank/DDBJ databases">
        <title>Genomic Encyclopedia of Type Strains, Phase IV (KMG-IV): sequencing the most valuable type-strain genomes for metagenomic binning, comparative biology and taxonomic classification.</title>
        <authorList>
            <person name="Goeker M."/>
        </authorList>
    </citation>
    <scope>NUCLEOTIDE SEQUENCE</scope>
    <source>
        <strain evidence="3">DSM 21202</strain>
    </source>
</reference>
<keyword evidence="4" id="KW-1185">Reference proteome</keyword>
<dbReference type="InterPro" id="IPR029052">
    <property type="entry name" value="Metallo-depent_PP-like"/>
</dbReference>